<dbReference type="InterPro" id="IPR018770">
    <property type="entry name" value="ChloroindolylP_hydrolase"/>
</dbReference>
<dbReference type="SUPFAM" id="SSF58113">
    <property type="entry name" value="Apolipoprotein A-I"/>
    <property type="match status" value="1"/>
</dbReference>
<evidence type="ECO:0000313" key="4">
    <source>
        <dbReference type="Proteomes" id="UP000580568"/>
    </source>
</evidence>
<dbReference type="RefSeq" id="WP_183276056.1">
    <property type="nucleotide sequence ID" value="NZ_BLZR01000001.1"/>
</dbReference>
<evidence type="ECO:0000313" key="3">
    <source>
        <dbReference type="EMBL" id="GFP74502.1"/>
    </source>
</evidence>
<evidence type="ECO:0000256" key="2">
    <source>
        <dbReference type="SAM" id="Phobius"/>
    </source>
</evidence>
<name>A0A6V8SD68_9CLOT</name>
<feature type="coiled-coil region" evidence="1">
    <location>
        <begin position="36"/>
        <end position="78"/>
    </location>
</feature>
<keyword evidence="2" id="KW-1133">Transmembrane helix</keyword>
<dbReference type="EMBL" id="BLZR01000001">
    <property type="protein sequence ID" value="GFP74502.1"/>
    <property type="molecule type" value="Genomic_DNA"/>
</dbReference>
<accession>A0A6V8SD68</accession>
<gene>
    <name evidence="3" type="ORF">bsdtw1_00554</name>
</gene>
<feature type="transmembrane region" description="Helical" evidence="2">
    <location>
        <begin position="120"/>
        <end position="144"/>
    </location>
</feature>
<comment type="caution">
    <text evidence="3">The sequence shown here is derived from an EMBL/GenBank/DDBJ whole genome shotgun (WGS) entry which is preliminary data.</text>
</comment>
<proteinExistence type="predicted"/>
<organism evidence="3 4">
    <name type="scientific">Clostridium fungisolvens</name>
    <dbReference type="NCBI Taxonomy" id="1604897"/>
    <lineage>
        <taxon>Bacteria</taxon>
        <taxon>Bacillati</taxon>
        <taxon>Bacillota</taxon>
        <taxon>Clostridia</taxon>
        <taxon>Eubacteriales</taxon>
        <taxon>Clostridiaceae</taxon>
        <taxon>Clostridium</taxon>
    </lineage>
</organism>
<reference evidence="3 4" key="1">
    <citation type="submission" date="2020-07" db="EMBL/GenBank/DDBJ databases">
        <title>A new beta-1,3-glucan-decomposing anaerobic bacterium isolated from anoxic soil subjected to biological soil disinfestation.</title>
        <authorList>
            <person name="Ueki A."/>
            <person name="Tonouchi A."/>
        </authorList>
    </citation>
    <scope>NUCLEOTIDE SEQUENCE [LARGE SCALE GENOMIC DNA]</scope>
    <source>
        <strain evidence="3 4">TW1</strain>
    </source>
</reference>
<keyword evidence="2" id="KW-0472">Membrane</keyword>
<keyword evidence="2" id="KW-0812">Transmembrane</keyword>
<keyword evidence="4" id="KW-1185">Reference proteome</keyword>
<feature type="transmembrane region" description="Helical" evidence="2">
    <location>
        <begin position="150"/>
        <end position="176"/>
    </location>
</feature>
<feature type="coiled-coil region" evidence="1">
    <location>
        <begin position="250"/>
        <end position="289"/>
    </location>
</feature>
<keyword evidence="1" id="KW-0175">Coiled coil</keyword>
<protein>
    <recommendedName>
        <fullName evidence="5">5-bromo-4-chloroindolyl phosphate hydrolysis protein</fullName>
    </recommendedName>
</protein>
<dbReference type="Proteomes" id="UP000580568">
    <property type="component" value="Unassembled WGS sequence"/>
</dbReference>
<evidence type="ECO:0008006" key="5">
    <source>
        <dbReference type="Google" id="ProtNLM"/>
    </source>
</evidence>
<evidence type="ECO:0000256" key="1">
    <source>
        <dbReference type="SAM" id="Coils"/>
    </source>
</evidence>
<dbReference type="AlphaFoldDB" id="A0A6V8SD68"/>
<dbReference type="Gene3D" id="1.20.120.20">
    <property type="entry name" value="Apolipoprotein"/>
    <property type="match status" value="1"/>
</dbReference>
<sequence length="425" mass="49026">MSKLDFSDLEREIKDTVKSALDSIDIDINNLKQDFNNKAEDTINEVKENVKTKSQKFNDKMNDKAQKFNDKMKNKSEKFNDKMKYKVQNQYKNVTDIVTKDQKEMQKYISKKPVGRVSGVVYMTLGITGSVLFGVQTAVYAAFISVLGKFLIANLVGLGVVASFFIISMIMTFKGISLRKRVRRFRKYISCLGSNSYCNIEKLAKVIGEKERFVIKDLRKMIELGMFTQGHLDDNNTLLMISNEVYDNYLEAQKAYKRRKEEELRNEKKEQEEEKINDLQDEQLKSTLEIGNNYIEQIKKLNDAIHEEKISTKLGRLQDIVGQILSFVENNPKKLPAVSKFIRHYLPMTIKLISTYNELNDQAVQGENIKKSKVEIENTIDTVNDAFEKLLDDLFEDVALDISTDISVLQTLFTQEGLTKNDFKK</sequence>
<dbReference type="Pfam" id="PF10112">
    <property type="entry name" value="Halogen_Hydrol"/>
    <property type="match status" value="1"/>
</dbReference>